<proteinExistence type="predicted"/>
<reference evidence="2 3" key="1">
    <citation type="journal article" date="2013" name="Stand. Genomic Sci.">
        <title>Genomic Encyclopedia of Type Strains, Phase I: The one thousand microbial genomes (KMG-I) project.</title>
        <authorList>
            <person name="Kyrpides N.C."/>
            <person name="Woyke T."/>
            <person name="Eisen J.A."/>
            <person name="Garrity G."/>
            <person name="Lilburn T.G."/>
            <person name="Beck B.J."/>
            <person name="Whitman W.B."/>
            <person name="Hugenholtz P."/>
            <person name="Klenk H.P."/>
        </authorList>
    </citation>
    <scope>NUCLEOTIDE SEQUENCE [LARGE SCALE GENOMIC DNA]</scope>
    <source>
        <strain evidence="2 3">DSM 13484</strain>
    </source>
</reference>
<sequence length="87" mass="9644">MSTFRNAQEQAHPNKNSTLTLAIIVVQLLLVSIQIWLLYSGLNNALEHNKGIAIPALVASFILFLVCCSLLYFLPGRGAGKKYNRRS</sequence>
<dbReference type="InterPro" id="IPR046643">
    <property type="entry name" value="DUF6755"/>
</dbReference>
<name>A0A562TBQ5_CHIJA</name>
<evidence type="ECO:0000313" key="2">
    <source>
        <dbReference type="EMBL" id="TWI90962.1"/>
    </source>
</evidence>
<feature type="transmembrane region" description="Helical" evidence="1">
    <location>
        <begin position="21"/>
        <end position="39"/>
    </location>
</feature>
<evidence type="ECO:0000256" key="1">
    <source>
        <dbReference type="SAM" id="Phobius"/>
    </source>
</evidence>
<keyword evidence="1" id="KW-0472">Membrane</keyword>
<comment type="caution">
    <text evidence="2">The sequence shown here is derived from an EMBL/GenBank/DDBJ whole genome shotgun (WGS) entry which is preliminary data.</text>
</comment>
<dbReference type="OrthoDB" id="676917at2"/>
<protein>
    <submittedName>
        <fullName evidence="2">Uncharacterized protein</fullName>
    </submittedName>
</protein>
<organism evidence="2 3">
    <name type="scientific">Chitinophaga japonensis</name>
    <name type="common">Flexibacter japonensis</name>
    <dbReference type="NCBI Taxonomy" id="104662"/>
    <lineage>
        <taxon>Bacteria</taxon>
        <taxon>Pseudomonadati</taxon>
        <taxon>Bacteroidota</taxon>
        <taxon>Chitinophagia</taxon>
        <taxon>Chitinophagales</taxon>
        <taxon>Chitinophagaceae</taxon>
        <taxon>Chitinophaga</taxon>
    </lineage>
</organism>
<evidence type="ECO:0000313" key="3">
    <source>
        <dbReference type="Proteomes" id="UP000316778"/>
    </source>
</evidence>
<dbReference type="Proteomes" id="UP000316778">
    <property type="component" value="Unassembled WGS sequence"/>
</dbReference>
<accession>A0A562TBQ5</accession>
<keyword evidence="1" id="KW-1133">Transmembrane helix</keyword>
<feature type="transmembrane region" description="Helical" evidence="1">
    <location>
        <begin position="51"/>
        <end position="74"/>
    </location>
</feature>
<gene>
    <name evidence="2" type="ORF">LX66_0323</name>
</gene>
<keyword evidence="3" id="KW-1185">Reference proteome</keyword>
<dbReference type="AlphaFoldDB" id="A0A562TBQ5"/>
<dbReference type="EMBL" id="VLLG01000002">
    <property type="protein sequence ID" value="TWI90962.1"/>
    <property type="molecule type" value="Genomic_DNA"/>
</dbReference>
<dbReference type="RefSeq" id="WP_145710139.1">
    <property type="nucleotide sequence ID" value="NZ_BAAAFY010000001.1"/>
</dbReference>
<keyword evidence="1" id="KW-0812">Transmembrane</keyword>
<dbReference type="Pfam" id="PF20540">
    <property type="entry name" value="DUF6755"/>
    <property type="match status" value="1"/>
</dbReference>